<evidence type="ECO:0000313" key="3">
    <source>
        <dbReference type="EMBL" id="WKA00796.1"/>
    </source>
</evidence>
<dbReference type="EMBL" id="CP126660">
    <property type="protein sequence ID" value="WKA00796.1"/>
    <property type="molecule type" value="Genomic_DNA"/>
</dbReference>
<dbReference type="InterPro" id="IPR000194">
    <property type="entry name" value="ATPase_F1/V1/A1_a/bsu_nucl-bd"/>
</dbReference>
<feature type="domain" description="ATPase F1/V1/A1 complex alpha/beta subunit nucleotide-binding" evidence="2">
    <location>
        <begin position="32"/>
        <end position="99"/>
    </location>
</feature>
<proteinExistence type="inferred from homology"/>
<gene>
    <name evidence="3" type="ORF">VitviT2T_019118</name>
</gene>
<dbReference type="SUPFAM" id="SSF52540">
    <property type="entry name" value="P-loop containing nucleoside triphosphate hydrolases"/>
    <property type="match status" value="1"/>
</dbReference>
<accession>A0ABY9D1M0</accession>
<evidence type="ECO:0000259" key="2">
    <source>
        <dbReference type="Pfam" id="PF00006"/>
    </source>
</evidence>
<keyword evidence="4" id="KW-1185">Reference proteome</keyword>
<dbReference type="InterPro" id="IPR005294">
    <property type="entry name" value="ATP_synth_F1_asu"/>
</dbReference>
<evidence type="ECO:0000313" key="4">
    <source>
        <dbReference type="Proteomes" id="UP001227230"/>
    </source>
</evidence>
<organism evidence="3 4">
    <name type="scientific">Vitis vinifera</name>
    <name type="common">Grape</name>
    <dbReference type="NCBI Taxonomy" id="29760"/>
    <lineage>
        <taxon>Eukaryota</taxon>
        <taxon>Viridiplantae</taxon>
        <taxon>Streptophyta</taxon>
        <taxon>Embryophyta</taxon>
        <taxon>Tracheophyta</taxon>
        <taxon>Spermatophyta</taxon>
        <taxon>Magnoliopsida</taxon>
        <taxon>eudicotyledons</taxon>
        <taxon>Gunneridae</taxon>
        <taxon>Pentapetalae</taxon>
        <taxon>rosids</taxon>
        <taxon>Vitales</taxon>
        <taxon>Vitaceae</taxon>
        <taxon>Viteae</taxon>
        <taxon>Vitis</taxon>
    </lineage>
</organism>
<dbReference type="InterPro" id="IPR027417">
    <property type="entry name" value="P-loop_NTPase"/>
</dbReference>
<evidence type="ECO:0000256" key="1">
    <source>
        <dbReference type="ARBA" id="ARBA00008936"/>
    </source>
</evidence>
<dbReference type="Proteomes" id="UP001227230">
    <property type="component" value="Chromosome 13"/>
</dbReference>
<dbReference type="PANTHER" id="PTHR48082">
    <property type="entry name" value="ATP SYNTHASE SUBUNIT ALPHA, MITOCHONDRIAL"/>
    <property type="match status" value="1"/>
</dbReference>
<dbReference type="Pfam" id="PF00006">
    <property type="entry name" value="ATP-synt_ab"/>
    <property type="match status" value="1"/>
</dbReference>
<comment type="similarity">
    <text evidence="1">Belongs to the ATPase alpha/beta chains family.</text>
</comment>
<dbReference type="Gene3D" id="3.40.50.12240">
    <property type="match status" value="1"/>
</dbReference>
<dbReference type="PANTHER" id="PTHR48082:SF2">
    <property type="entry name" value="ATP SYNTHASE SUBUNIT ALPHA, MITOCHONDRIAL"/>
    <property type="match status" value="1"/>
</dbReference>
<protein>
    <recommendedName>
        <fullName evidence="2">ATPase F1/V1/A1 complex alpha/beta subunit nucleotide-binding domain-containing protein</fullName>
    </recommendedName>
</protein>
<reference evidence="3 4" key="1">
    <citation type="journal article" date="2023" name="Hortic Res">
        <title>The complete reference genome for grapevine (Vitis vinifera L.) genetics and breeding.</title>
        <authorList>
            <person name="Shi X."/>
            <person name="Cao S."/>
            <person name="Wang X."/>
            <person name="Huang S."/>
            <person name="Wang Y."/>
            <person name="Liu Z."/>
            <person name="Liu W."/>
            <person name="Leng X."/>
            <person name="Peng Y."/>
            <person name="Wang N."/>
            <person name="Wang Y."/>
            <person name="Ma Z."/>
            <person name="Xu X."/>
            <person name="Zhang F."/>
            <person name="Xue H."/>
            <person name="Zhong H."/>
            <person name="Wang Y."/>
            <person name="Zhang K."/>
            <person name="Velt A."/>
            <person name="Avia K."/>
            <person name="Holtgrawe D."/>
            <person name="Grimplet J."/>
            <person name="Matus J.T."/>
            <person name="Ware D."/>
            <person name="Wu X."/>
            <person name="Wang H."/>
            <person name="Liu C."/>
            <person name="Fang Y."/>
            <person name="Rustenholz C."/>
            <person name="Cheng Z."/>
            <person name="Xiao H."/>
            <person name="Zhou Y."/>
        </authorList>
    </citation>
    <scope>NUCLEOTIDE SEQUENCE [LARGE SCALE GENOMIC DNA]</scope>
    <source>
        <strain evidence="4">cv. Pinot noir / PN40024</strain>
        <tissue evidence="3">Leaf</tissue>
    </source>
</reference>
<sequence>MSEAYLGRVINGLAKPIDARLIESPAPGIISRPSSIAQVVTTFQERGAMEYTIVVTETANSPATLQYLAPCTRVALAEYFMYRKQHTLIIYDDPSKQAKFEFISNK</sequence>
<name>A0ABY9D1M0_VITVI</name>